<organism evidence="11 12">
    <name type="scientific">Blautia intestinihominis</name>
    <dbReference type="NCBI Taxonomy" id="3133152"/>
    <lineage>
        <taxon>Bacteria</taxon>
        <taxon>Bacillati</taxon>
        <taxon>Bacillota</taxon>
        <taxon>Clostridia</taxon>
        <taxon>Lachnospirales</taxon>
        <taxon>Lachnospiraceae</taxon>
        <taxon>Blautia</taxon>
    </lineage>
</organism>
<evidence type="ECO:0000256" key="4">
    <source>
        <dbReference type="ARBA" id="ARBA00022723"/>
    </source>
</evidence>
<keyword evidence="6" id="KW-0238">DNA-binding</keyword>
<feature type="domain" description="Transposase putative helix-turn-helix" evidence="10">
    <location>
        <begin position="1"/>
        <end position="46"/>
    </location>
</feature>
<proteinExistence type="inferred from homology"/>
<dbReference type="Pfam" id="PF01385">
    <property type="entry name" value="OrfB_IS605"/>
    <property type="match status" value="1"/>
</dbReference>
<comment type="similarity">
    <text evidence="2">In the N-terminal section; belongs to the transposase 2 family.</text>
</comment>
<dbReference type="EMBL" id="JBBMEI010000015">
    <property type="protein sequence ID" value="MEQ2357992.1"/>
    <property type="molecule type" value="Genomic_DNA"/>
</dbReference>
<comment type="caution">
    <text evidence="11">The sequence shown here is derived from an EMBL/GenBank/DDBJ whole genome shotgun (WGS) entry which is preliminary data.</text>
</comment>
<dbReference type="RefSeq" id="WP_022213669.1">
    <property type="nucleotide sequence ID" value="NZ_JBBMEI010000015.1"/>
</dbReference>
<accession>A0ABV1AJL2</accession>
<evidence type="ECO:0000259" key="8">
    <source>
        <dbReference type="Pfam" id="PF01385"/>
    </source>
</evidence>
<keyword evidence="11" id="KW-0378">Hydrolase</keyword>
<dbReference type="GO" id="GO:0004519">
    <property type="term" value="F:endonuclease activity"/>
    <property type="evidence" value="ECO:0007669"/>
    <property type="project" value="UniProtKB-KW"/>
</dbReference>
<keyword evidence="7" id="KW-0233">DNA recombination</keyword>
<evidence type="ECO:0000313" key="11">
    <source>
        <dbReference type="EMBL" id="MEQ2357992.1"/>
    </source>
</evidence>
<dbReference type="NCBIfam" id="NF038281">
    <property type="entry name" value="IS200_TnpB"/>
    <property type="match status" value="1"/>
</dbReference>
<reference evidence="11 12" key="1">
    <citation type="submission" date="2024-03" db="EMBL/GenBank/DDBJ databases">
        <title>Human intestinal bacterial collection.</title>
        <authorList>
            <person name="Pauvert C."/>
            <person name="Hitch T.C.A."/>
            <person name="Clavel T."/>
        </authorList>
    </citation>
    <scope>NUCLEOTIDE SEQUENCE [LARGE SCALE GENOMIC DNA]</scope>
    <source>
        <strain evidence="11 12">CLA-AA-H95</strain>
    </source>
</reference>
<evidence type="ECO:0000259" key="10">
    <source>
        <dbReference type="Pfam" id="PF12323"/>
    </source>
</evidence>
<comment type="similarity">
    <text evidence="1">In the C-terminal section; belongs to the transposase 35 family.</text>
</comment>
<feature type="domain" description="Cas12f1-like TNB" evidence="9">
    <location>
        <begin position="290"/>
        <end position="358"/>
    </location>
</feature>
<evidence type="ECO:0000313" key="12">
    <source>
        <dbReference type="Proteomes" id="UP001446032"/>
    </source>
</evidence>
<name>A0ABV1AJL2_9FIRM</name>
<evidence type="ECO:0000256" key="3">
    <source>
        <dbReference type="ARBA" id="ARBA00022578"/>
    </source>
</evidence>
<keyword evidence="5" id="KW-0862">Zinc</keyword>
<dbReference type="InterPro" id="IPR051399">
    <property type="entry name" value="RNA-guided_DNA_endo/Transpos"/>
</dbReference>
<protein>
    <submittedName>
        <fullName evidence="11">IS200/IS605 family element RNA-guided endonuclease TnpB</fullName>
    </submittedName>
</protein>
<dbReference type="PANTHER" id="PTHR30405:SF25">
    <property type="entry name" value="RNA-GUIDED DNA ENDONUCLEASE INSQ-RELATED"/>
    <property type="match status" value="1"/>
</dbReference>
<evidence type="ECO:0000259" key="9">
    <source>
        <dbReference type="Pfam" id="PF07282"/>
    </source>
</evidence>
<dbReference type="NCBIfam" id="TIGR01766">
    <property type="entry name" value="IS200/IS605 family accessory protein TnpB-like domain"/>
    <property type="match status" value="1"/>
</dbReference>
<dbReference type="NCBIfam" id="NF040570">
    <property type="entry name" value="guided_TnpB"/>
    <property type="match status" value="1"/>
</dbReference>
<evidence type="ECO:0000256" key="1">
    <source>
        <dbReference type="ARBA" id="ARBA00008761"/>
    </source>
</evidence>
<keyword evidence="11" id="KW-0255">Endonuclease</keyword>
<dbReference type="Pfam" id="PF12323">
    <property type="entry name" value="HTH_OrfB_IS605"/>
    <property type="match status" value="1"/>
</dbReference>
<keyword evidence="12" id="KW-1185">Reference proteome</keyword>
<evidence type="ECO:0000256" key="2">
    <source>
        <dbReference type="ARBA" id="ARBA00011044"/>
    </source>
</evidence>
<gene>
    <name evidence="11" type="primary">tnpB</name>
    <name evidence="11" type="ORF">WMO75_06490</name>
</gene>
<dbReference type="InterPro" id="IPR010095">
    <property type="entry name" value="Cas12f1-like_TNB"/>
</dbReference>
<evidence type="ECO:0000256" key="6">
    <source>
        <dbReference type="ARBA" id="ARBA00023125"/>
    </source>
</evidence>
<dbReference type="Proteomes" id="UP001446032">
    <property type="component" value="Unassembled WGS sequence"/>
</dbReference>
<dbReference type="InterPro" id="IPR053522">
    <property type="entry name" value="RNA-guided_endonuclease_TnpB"/>
</dbReference>
<dbReference type="InterPro" id="IPR021027">
    <property type="entry name" value="Transposase_put_HTH"/>
</dbReference>
<dbReference type="PANTHER" id="PTHR30405">
    <property type="entry name" value="TRANSPOSASE"/>
    <property type="match status" value="1"/>
</dbReference>
<keyword evidence="4" id="KW-0479">Metal-binding</keyword>
<keyword evidence="3" id="KW-0815">Transposition</keyword>
<evidence type="ECO:0000256" key="7">
    <source>
        <dbReference type="ARBA" id="ARBA00023172"/>
    </source>
</evidence>
<dbReference type="Pfam" id="PF07282">
    <property type="entry name" value="Cas12f1-like_TNB"/>
    <property type="match status" value="1"/>
</dbReference>
<evidence type="ECO:0000256" key="5">
    <source>
        <dbReference type="ARBA" id="ARBA00022833"/>
    </source>
</evidence>
<keyword evidence="11" id="KW-0540">Nuclease</keyword>
<feature type="domain" description="Probable transposase IS891/IS1136/IS1341" evidence="8">
    <location>
        <begin position="165"/>
        <end position="278"/>
    </location>
</feature>
<sequence>MLKAYKYRIYPNMEQRVQIAKTFGCCRFVYNRTLAYRKEMYEKEKKSVSKTDCNNYCNRELKKENEWLKEVDKFALTNAIYNMDSAYQKFFKEHAGYPKFKSKHDSHRSYTTNFTNGNIAADFERNKVKLPKLKEVKAKLHRNFSGQIKSAAVSQVPSGKYYVSLLVETEHEELQHTSHSIGLDLGIKDLCITSAGKKYINPQIIRKHEKKLIKLQRQLAHKEKRSQNYYKIRKKIALCHEKITNTRKDYLHKISHELISENQVIVSEDLQIKNMVKNHHLAKSISDVSWYELTRQLEYKAKWNGREYVKTDTFYASSQLCSACGYQNTETKDLSVREWICPVCGTKHDRDINAAKNILAEGLRKTA</sequence>
<dbReference type="InterPro" id="IPR001959">
    <property type="entry name" value="Transposase"/>
</dbReference>